<evidence type="ECO:0000256" key="2">
    <source>
        <dbReference type="SAM" id="Phobius"/>
    </source>
</evidence>
<sequence>MNGIPSTGQFNDHHFRGRRTQGTASGSSSNEQQAFYRSNRTYAPRTTTHQPDGTNHKPAKAKKPEQPCFMERHCGKISVLGGAASLAGVLLCFASIPLGISLFAPAFTTFWLGFAYTGVINKALGC</sequence>
<dbReference type="AlphaFoldDB" id="A0A081N0P8"/>
<reference evidence="3 4" key="1">
    <citation type="submission" date="2014-06" db="EMBL/GenBank/DDBJ databases">
        <title>Whole Genome Sequences of Three Symbiotic Endozoicomonas Bacteria.</title>
        <authorList>
            <person name="Neave M.J."/>
            <person name="Apprill A."/>
            <person name="Voolstra C.R."/>
        </authorList>
    </citation>
    <scope>NUCLEOTIDE SEQUENCE [LARGE SCALE GENOMIC DNA]</scope>
    <source>
        <strain evidence="3 4">LMG 24815</strain>
    </source>
</reference>
<evidence type="ECO:0000256" key="1">
    <source>
        <dbReference type="SAM" id="MobiDB-lite"/>
    </source>
</evidence>
<dbReference type="RefSeq" id="WP_145912428.1">
    <property type="nucleotide sequence ID" value="NZ_JOKG01000005.1"/>
</dbReference>
<keyword evidence="4" id="KW-1185">Reference proteome</keyword>
<keyword evidence="2" id="KW-0812">Transmembrane</keyword>
<comment type="caution">
    <text evidence="3">The sequence shown here is derived from an EMBL/GenBank/DDBJ whole genome shotgun (WGS) entry which is preliminary data.</text>
</comment>
<feature type="compositionally biased region" description="Polar residues" evidence="1">
    <location>
        <begin position="20"/>
        <end position="53"/>
    </location>
</feature>
<protein>
    <submittedName>
        <fullName evidence="3">Uncharacterized protein</fullName>
    </submittedName>
</protein>
<accession>A0A081N0P8</accession>
<evidence type="ECO:0000313" key="4">
    <source>
        <dbReference type="Proteomes" id="UP000028006"/>
    </source>
</evidence>
<proteinExistence type="predicted"/>
<feature type="compositionally biased region" description="Polar residues" evidence="1">
    <location>
        <begin position="1"/>
        <end position="10"/>
    </location>
</feature>
<feature type="transmembrane region" description="Helical" evidence="2">
    <location>
        <begin position="102"/>
        <end position="120"/>
    </location>
</feature>
<gene>
    <name evidence="3" type="ORF">GZ77_23315</name>
</gene>
<organism evidence="3 4">
    <name type="scientific">Endozoicomonas montiporae</name>
    <dbReference type="NCBI Taxonomy" id="1027273"/>
    <lineage>
        <taxon>Bacteria</taxon>
        <taxon>Pseudomonadati</taxon>
        <taxon>Pseudomonadota</taxon>
        <taxon>Gammaproteobacteria</taxon>
        <taxon>Oceanospirillales</taxon>
        <taxon>Endozoicomonadaceae</taxon>
        <taxon>Endozoicomonas</taxon>
    </lineage>
</organism>
<keyword evidence="2" id="KW-0472">Membrane</keyword>
<evidence type="ECO:0000313" key="3">
    <source>
        <dbReference type="EMBL" id="KEQ12021.1"/>
    </source>
</evidence>
<dbReference type="EMBL" id="JOKG01000005">
    <property type="protein sequence ID" value="KEQ12021.1"/>
    <property type="molecule type" value="Genomic_DNA"/>
</dbReference>
<feature type="region of interest" description="Disordered" evidence="1">
    <location>
        <begin position="1"/>
        <end position="65"/>
    </location>
</feature>
<keyword evidence="2" id="KW-1133">Transmembrane helix</keyword>
<dbReference type="Proteomes" id="UP000028006">
    <property type="component" value="Unassembled WGS sequence"/>
</dbReference>
<feature type="transmembrane region" description="Helical" evidence="2">
    <location>
        <begin position="77"/>
        <end position="96"/>
    </location>
</feature>
<name>A0A081N0P8_9GAMM</name>